<protein>
    <submittedName>
        <fullName evidence="2">Growth regulator</fullName>
    </submittedName>
</protein>
<evidence type="ECO:0000313" key="3">
    <source>
        <dbReference type="Proteomes" id="UP000027153"/>
    </source>
</evidence>
<dbReference type="GO" id="GO:0003677">
    <property type="term" value="F:DNA binding"/>
    <property type="evidence" value="ECO:0007669"/>
    <property type="project" value="InterPro"/>
</dbReference>
<dbReference type="Proteomes" id="UP000027153">
    <property type="component" value="Unassembled WGS sequence"/>
</dbReference>
<dbReference type="OrthoDB" id="373533at2157"/>
<dbReference type="EMBL" id="JMIY01000001">
    <property type="protein sequence ID" value="KCZ73681.1"/>
    <property type="molecule type" value="Genomic_DNA"/>
</dbReference>
<dbReference type="InterPro" id="IPR037914">
    <property type="entry name" value="SpoVT-AbrB_sf"/>
</dbReference>
<dbReference type="Gene3D" id="2.10.260.10">
    <property type="match status" value="1"/>
</dbReference>
<organism evidence="2 3">
    <name type="scientific">Candidatus Methanoperedens nitratireducens</name>
    <dbReference type="NCBI Taxonomy" id="1392998"/>
    <lineage>
        <taxon>Archaea</taxon>
        <taxon>Methanobacteriati</taxon>
        <taxon>Methanobacteriota</taxon>
        <taxon>Stenosarchaea group</taxon>
        <taxon>Methanomicrobia</taxon>
        <taxon>Methanosarcinales</taxon>
        <taxon>ANME-2 cluster</taxon>
        <taxon>Candidatus Methanoperedentaceae</taxon>
        <taxon>Candidatus Methanoperedens</taxon>
    </lineage>
</organism>
<accession>A0A062V3K8</accession>
<evidence type="ECO:0000313" key="2">
    <source>
        <dbReference type="EMBL" id="KCZ73681.1"/>
    </source>
</evidence>
<name>A0A062V3K8_9EURY</name>
<proteinExistence type="predicted"/>
<feature type="domain" description="SpoVT-AbrB" evidence="1">
    <location>
        <begin position="14"/>
        <end position="56"/>
    </location>
</feature>
<dbReference type="InterPro" id="IPR007159">
    <property type="entry name" value="SpoVT-AbrB_dom"/>
</dbReference>
<sequence>MKSKHKSMLELKVRKLGNSLIITIPAEIAKMYGIVEGSTIEVIPDKDKLIMQSKKR</sequence>
<gene>
    <name evidence="2" type="ORF">ANME2D_00754</name>
</gene>
<dbReference type="SMART" id="SM00966">
    <property type="entry name" value="SpoVT_AbrB"/>
    <property type="match status" value="1"/>
</dbReference>
<dbReference type="Pfam" id="PF04014">
    <property type="entry name" value="MazE_antitoxin"/>
    <property type="match status" value="1"/>
</dbReference>
<dbReference type="SUPFAM" id="SSF89447">
    <property type="entry name" value="AbrB/MazE/MraZ-like"/>
    <property type="match status" value="1"/>
</dbReference>
<dbReference type="RefSeq" id="WP_081810103.1">
    <property type="nucleotide sequence ID" value="NZ_JMIY01000001.1"/>
</dbReference>
<evidence type="ECO:0000259" key="1">
    <source>
        <dbReference type="SMART" id="SM00966"/>
    </source>
</evidence>
<keyword evidence="3" id="KW-1185">Reference proteome</keyword>
<comment type="caution">
    <text evidence="2">The sequence shown here is derived from an EMBL/GenBank/DDBJ whole genome shotgun (WGS) entry which is preliminary data.</text>
</comment>
<reference evidence="2 3" key="1">
    <citation type="journal article" date="2013" name="Nature">
        <title>Anaerobic oxidation of methane coupled to nitrate reduction in a novel archaeal lineage.</title>
        <authorList>
            <person name="Haroon M.F."/>
            <person name="Hu S."/>
            <person name="Shi Y."/>
            <person name="Imelfort M."/>
            <person name="Keller J."/>
            <person name="Hugenholtz P."/>
            <person name="Yuan Z."/>
            <person name="Tyson G.W."/>
        </authorList>
    </citation>
    <scope>NUCLEOTIDE SEQUENCE [LARGE SCALE GENOMIC DNA]</scope>
    <source>
        <strain evidence="2 3">ANME-2d</strain>
    </source>
</reference>
<dbReference type="AlphaFoldDB" id="A0A062V3K8"/>